<feature type="domain" description="G-patch" evidence="2">
    <location>
        <begin position="24"/>
        <end position="70"/>
    </location>
</feature>
<evidence type="ECO:0000313" key="4">
    <source>
        <dbReference type="Proteomes" id="UP000235965"/>
    </source>
</evidence>
<feature type="region of interest" description="Disordered" evidence="1">
    <location>
        <begin position="489"/>
        <end position="528"/>
    </location>
</feature>
<feature type="compositionally biased region" description="Basic and acidic residues" evidence="1">
    <location>
        <begin position="397"/>
        <end position="411"/>
    </location>
</feature>
<dbReference type="STRING" id="105785.A0A2J7RRE0"/>
<dbReference type="PROSITE" id="PS50174">
    <property type="entry name" value="G_PATCH"/>
    <property type="match status" value="1"/>
</dbReference>
<keyword evidence="4" id="KW-1185">Reference proteome</keyword>
<feature type="region of interest" description="Disordered" evidence="1">
    <location>
        <begin position="223"/>
        <end position="272"/>
    </location>
</feature>
<dbReference type="GO" id="GO:0005730">
    <property type="term" value="C:nucleolus"/>
    <property type="evidence" value="ECO:0007669"/>
    <property type="project" value="TreeGrafter"/>
</dbReference>
<feature type="region of interest" description="Disordered" evidence="1">
    <location>
        <begin position="310"/>
        <end position="336"/>
    </location>
</feature>
<dbReference type="InterPro" id="IPR000467">
    <property type="entry name" value="G_patch_dom"/>
</dbReference>
<feature type="compositionally biased region" description="Basic residues" evidence="1">
    <location>
        <begin position="500"/>
        <end position="511"/>
    </location>
</feature>
<gene>
    <name evidence="3" type="ORF">B7P43_G13917</name>
</gene>
<sequence>MLAERKKRVKWSLNPCGNFWSHDTSKYGQQMLEKMGWKPGCGLGANEQGITEQIKVAYKNDKKCIGYKEHGDEWLEQQSQFEKLLAELSGSHDAAVSDKGNESLELRSQQSRARVHYHRFTRGKDISNYTDKDLACILGVKKPSDISDCGNIKEKKNDMDTLIGKIDNLYGVTTVNGGNMSDYFIKKKQKNVDDALAKNDTDIEKEQLGSEFGDNECKAKIKTNKKQKHKNTESSNTQKREVDGEETKNELAMNSESTDVNGKKRKRKLEGAKEEYLLKKDEESHEETDIKEYSKEDECNFTQEIETRRKHKVNPNINGKEVQEETGEDEMNDSGSYLNYKRKKRKLEKEIEEHLLVEEGTVKQDGRMSFMESYNEKDMHSCELEDNKIKRKKKRKEKDTDCPDAQGKEVEAEVNEMTVLNGNTVTSSNYKKKKRKSKQEVKERMEDEITEQGKRVNDNSNSSFPTVCYMSEIICEKYSLQENNDSVGGQDIAPAGDKAVHKKKSGKLKNHKSIDRNTDEVDHGETKDHKPIEEENIKHKVKKKKIRRYSKDENIHDIQEYKHVQHNLEETLTESCNRKKCEELSVIGEISVSENCKDDEKKEKRKTRKLMNKICSGVELECDKDEILHEQVDNKTGQQKLEISTQNDIQNVEGSKQASNYEQKQDVCDSDVQNSVGANIKINDFSNRDLNRRNMKPSVFAQLVDPSLIKFRGSNLRKIPGYGCC</sequence>
<dbReference type="SMART" id="SM00443">
    <property type="entry name" value="G_patch"/>
    <property type="match status" value="1"/>
</dbReference>
<dbReference type="GO" id="GO:0010521">
    <property type="term" value="F:telomerase inhibitor activity"/>
    <property type="evidence" value="ECO:0007669"/>
    <property type="project" value="TreeGrafter"/>
</dbReference>
<proteinExistence type="predicted"/>
<dbReference type="PANTHER" id="PTHR23149">
    <property type="entry name" value="G PATCH DOMAIN CONTAINING PROTEIN"/>
    <property type="match status" value="1"/>
</dbReference>
<dbReference type="InParanoid" id="A0A2J7RRE0"/>
<comment type="caution">
    <text evidence="3">The sequence shown here is derived from an EMBL/GenBank/DDBJ whole genome shotgun (WGS) entry which is preliminary data.</text>
</comment>
<dbReference type="Proteomes" id="UP000235965">
    <property type="component" value="Unassembled WGS sequence"/>
</dbReference>
<name>A0A2J7RRE0_9NEOP</name>
<feature type="compositionally biased region" description="Basic and acidic residues" evidence="1">
    <location>
        <begin position="512"/>
        <end position="528"/>
    </location>
</feature>
<feature type="compositionally biased region" description="Basic and acidic residues" evidence="1">
    <location>
        <begin position="238"/>
        <end position="249"/>
    </location>
</feature>
<feature type="region of interest" description="Disordered" evidence="1">
    <location>
        <begin position="380"/>
        <end position="462"/>
    </location>
</feature>
<feature type="compositionally biased region" description="Basic and acidic residues" evidence="1">
    <location>
        <begin position="438"/>
        <end position="457"/>
    </location>
</feature>
<accession>A0A2J7RRE0</accession>
<evidence type="ECO:0000313" key="3">
    <source>
        <dbReference type="EMBL" id="PNF43398.1"/>
    </source>
</evidence>
<dbReference type="InterPro" id="IPR050656">
    <property type="entry name" value="PINX1"/>
</dbReference>
<protein>
    <recommendedName>
        <fullName evidence="2">G-patch domain-containing protein</fullName>
    </recommendedName>
</protein>
<dbReference type="PANTHER" id="PTHR23149:SF27">
    <property type="entry name" value="PIN2_TERF1-INTERACTING TELOMERASE INHIBITOR 1"/>
    <property type="match status" value="1"/>
</dbReference>
<evidence type="ECO:0000259" key="2">
    <source>
        <dbReference type="PROSITE" id="PS50174"/>
    </source>
</evidence>
<dbReference type="EMBL" id="NEVH01000610">
    <property type="protein sequence ID" value="PNF43398.1"/>
    <property type="molecule type" value="Genomic_DNA"/>
</dbReference>
<dbReference type="Pfam" id="PF01585">
    <property type="entry name" value="G-patch"/>
    <property type="match status" value="1"/>
</dbReference>
<dbReference type="AlphaFoldDB" id="A0A2J7RRE0"/>
<feature type="compositionally biased region" description="Polar residues" evidence="1">
    <location>
        <begin position="418"/>
        <end position="429"/>
    </location>
</feature>
<dbReference type="OrthoDB" id="29523at2759"/>
<organism evidence="3 4">
    <name type="scientific">Cryptotermes secundus</name>
    <dbReference type="NCBI Taxonomy" id="105785"/>
    <lineage>
        <taxon>Eukaryota</taxon>
        <taxon>Metazoa</taxon>
        <taxon>Ecdysozoa</taxon>
        <taxon>Arthropoda</taxon>
        <taxon>Hexapoda</taxon>
        <taxon>Insecta</taxon>
        <taxon>Pterygota</taxon>
        <taxon>Neoptera</taxon>
        <taxon>Polyneoptera</taxon>
        <taxon>Dictyoptera</taxon>
        <taxon>Blattodea</taxon>
        <taxon>Blattoidea</taxon>
        <taxon>Termitoidae</taxon>
        <taxon>Kalotermitidae</taxon>
        <taxon>Cryptotermitinae</taxon>
        <taxon>Cryptotermes</taxon>
    </lineage>
</organism>
<dbReference type="GO" id="GO:0003676">
    <property type="term" value="F:nucleic acid binding"/>
    <property type="evidence" value="ECO:0007669"/>
    <property type="project" value="InterPro"/>
</dbReference>
<reference evidence="3 4" key="1">
    <citation type="submission" date="2017-12" db="EMBL/GenBank/DDBJ databases">
        <title>Hemimetabolous genomes reveal molecular basis of termite eusociality.</title>
        <authorList>
            <person name="Harrison M.C."/>
            <person name="Jongepier E."/>
            <person name="Robertson H.M."/>
            <person name="Arning N."/>
            <person name="Bitard-Feildel T."/>
            <person name="Chao H."/>
            <person name="Childers C.P."/>
            <person name="Dinh H."/>
            <person name="Doddapaneni H."/>
            <person name="Dugan S."/>
            <person name="Gowin J."/>
            <person name="Greiner C."/>
            <person name="Han Y."/>
            <person name="Hu H."/>
            <person name="Hughes D.S.T."/>
            <person name="Huylmans A.-K."/>
            <person name="Kemena C."/>
            <person name="Kremer L.P.M."/>
            <person name="Lee S.L."/>
            <person name="Lopez-Ezquerra A."/>
            <person name="Mallet L."/>
            <person name="Monroy-Kuhn J.M."/>
            <person name="Moser A."/>
            <person name="Murali S.C."/>
            <person name="Muzny D.M."/>
            <person name="Otani S."/>
            <person name="Piulachs M.-D."/>
            <person name="Poelchau M."/>
            <person name="Qu J."/>
            <person name="Schaub F."/>
            <person name="Wada-Katsumata A."/>
            <person name="Worley K.C."/>
            <person name="Xie Q."/>
            <person name="Ylla G."/>
            <person name="Poulsen M."/>
            <person name="Gibbs R.A."/>
            <person name="Schal C."/>
            <person name="Richards S."/>
            <person name="Belles X."/>
            <person name="Korb J."/>
            <person name="Bornberg-Bauer E."/>
        </authorList>
    </citation>
    <scope>NUCLEOTIDE SEQUENCE [LARGE SCALE GENOMIC DNA]</scope>
    <source>
        <tissue evidence="3">Whole body</tissue>
    </source>
</reference>
<evidence type="ECO:0000256" key="1">
    <source>
        <dbReference type="SAM" id="MobiDB-lite"/>
    </source>
</evidence>